<dbReference type="InterPro" id="IPR008286">
    <property type="entry name" value="Prn/Lys/Arg_de-COase_C"/>
</dbReference>
<protein>
    <submittedName>
        <fullName evidence="6">Ornithine decarboxylase</fullName>
    </submittedName>
</protein>
<evidence type="ECO:0000259" key="5">
    <source>
        <dbReference type="PROSITE" id="PS00703"/>
    </source>
</evidence>
<proteinExistence type="inferred from homology"/>
<dbReference type="InterPro" id="IPR011193">
    <property type="entry name" value="Orn/lys/arg_de-COase"/>
</dbReference>
<organism evidence="6 7">
    <name type="scientific">Pseudomonas plecoglossicida</name>
    <dbReference type="NCBI Taxonomy" id="70775"/>
    <lineage>
        <taxon>Bacteria</taxon>
        <taxon>Pseudomonadati</taxon>
        <taxon>Pseudomonadota</taxon>
        <taxon>Gammaproteobacteria</taxon>
        <taxon>Pseudomonadales</taxon>
        <taxon>Pseudomonadaceae</taxon>
        <taxon>Pseudomonas</taxon>
    </lineage>
</organism>
<dbReference type="InterPro" id="IPR015424">
    <property type="entry name" value="PyrdxlP-dep_Trfase"/>
</dbReference>
<keyword evidence="2" id="KW-0210">Decarboxylase</keyword>
<evidence type="ECO:0000313" key="6">
    <source>
        <dbReference type="EMBL" id="PBJ94781.1"/>
    </source>
</evidence>
<accession>A0A2A3M4S9</accession>
<dbReference type="Proteomes" id="UP000218102">
    <property type="component" value="Unassembled WGS sequence"/>
</dbReference>
<dbReference type="InterPro" id="IPR036633">
    <property type="entry name" value="Prn/Lys/Arg_de-COase_C_sf"/>
</dbReference>
<comment type="caution">
    <text evidence="6">The sequence shown here is derived from an EMBL/GenBank/DDBJ whole genome shotgun (WGS) entry which is preliminary data.</text>
</comment>
<feature type="domain" description="Orn/Lys/Arg decarboxylases family 1 pyridoxal-P attachment site" evidence="5">
    <location>
        <begin position="345"/>
        <end position="359"/>
    </location>
</feature>
<sequence length="684" mass="74299">MPMTPTIVYSVALDVDAWDGVLTAPFHTSANLALASALFFTPEDALQAIVLEAVTRWRLPLFIASEGVNGLADGDERRLSVPLSEPDRARLMAAALTFEHQVLPPFTRAVASFVDMRRPTFACPGHQGGACLQQHPAGARFRQLLGPEVFHVDVPHAAPELGDVLGHEGPVQEAEQLAARVFGADDTWFVLNGTSTANKVVASALLAAGDLVLMDRNNHKSVFLGALVQCGALPVYLDNVRDERGLLGGYRVGALDEGHLRSRVGQICERRAGEPRPFRLAVIQQATCDGVVVDAAAILARIGHLCEYVLFDGAWAGYEPFVPALADLSPLGVQLTDSSPGIVVTQSVHKQMSGLSQTSQIHKKDQHISHLRRYCTRPMINAAFMQHASTSPSYPLFMSLEVNAAILADGEGERHWRQALATAQALRDQVVHRCRLIRPLMPPVLQTSLEYQAQGVLAIEPGLHYVDPCKAIFTTRGQSEIPACIVAQYLRDCGFTPEKTDFFTFTLLMTPSSDSATLNRLVGALEDFEAHWLNGTAVLQLLPSLRAASAPYQGLSIAELGERIRALYRIHQVELRQSEIFSAMGAAQENCSPYQANQRFVRGEASLQRISEVAGRVAAEGVIPYPPGIMCITPGECWTATLVGYLQAVEDLSAQYPEFAPHIQGVHRIGDADGSVLFGVFVLD</sequence>
<dbReference type="AlphaFoldDB" id="A0A2A3M4S9"/>
<reference evidence="6 7" key="1">
    <citation type="submission" date="2017-09" db="EMBL/GenBank/DDBJ databases">
        <authorList>
            <person name="Ehlers B."/>
            <person name="Leendertz F.H."/>
        </authorList>
    </citation>
    <scope>NUCLEOTIDE SEQUENCE [LARGE SCALE GENOMIC DNA]</scope>
    <source>
        <strain evidence="6 7">DJ-1</strain>
    </source>
</reference>
<dbReference type="GO" id="GO:0005829">
    <property type="term" value="C:cytosol"/>
    <property type="evidence" value="ECO:0007669"/>
    <property type="project" value="TreeGrafter"/>
</dbReference>
<dbReference type="Pfam" id="PF01276">
    <property type="entry name" value="OKR_DC_1"/>
    <property type="match status" value="1"/>
</dbReference>
<evidence type="ECO:0000256" key="3">
    <source>
        <dbReference type="ARBA" id="ARBA00022898"/>
    </source>
</evidence>
<dbReference type="PANTHER" id="PTHR45229">
    <property type="entry name" value="CONSTITUTIVE ORNITHINE DECARBOXYLASE"/>
    <property type="match status" value="1"/>
</dbReference>
<name>A0A2A3M4S9_PSEDL</name>
<comment type="similarity">
    <text evidence="1">Belongs to the Orn/Lys/Arg decarboxylase class-I family.</text>
</comment>
<dbReference type="GO" id="GO:0006520">
    <property type="term" value="P:amino acid metabolic process"/>
    <property type="evidence" value="ECO:0007669"/>
    <property type="project" value="InterPro"/>
</dbReference>
<dbReference type="PANTHER" id="PTHR45229:SF3">
    <property type="entry name" value="BIODEGRADATIVE ARGININE DECARBOXYLASE"/>
    <property type="match status" value="1"/>
</dbReference>
<dbReference type="Gene3D" id="3.90.1150.10">
    <property type="entry name" value="Aspartate Aminotransferase, domain 1"/>
    <property type="match status" value="1"/>
</dbReference>
<dbReference type="GO" id="GO:0016831">
    <property type="term" value="F:carboxy-lyase activity"/>
    <property type="evidence" value="ECO:0007669"/>
    <property type="project" value="UniProtKB-KW"/>
</dbReference>
<dbReference type="GO" id="GO:0030170">
    <property type="term" value="F:pyridoxal phosphate binding"/>
    <property type="evidence" value="ECO:0007669"/>
    <property type="project" value="TreeGrafter"/>
</dbReference>
<dbReference type="EMBL" id="NTME01000013">
    <property type="protein sequence ID" value="PBJ94781.1"/>
    <property type="molecule type" value="Genomic_DNA"/>
</dbReference>
<dbReference type="PROSITE" id="PS00703">
    <property type="entry name" value="OKR_DC_1"/>
    <property type="match status" value="1"/>
</dbReference>
<dbReference type="SUPFAM" id="SSF53383">
    <property type="entry name" value="PLP-dependent transferases"/>
    <property type="match status" value="1"/>
</dbReference>
<evidence type="ECO:0000256" key="2">
    <source>
        <dbReference type="ARBA" id="ARBA00022793"/>
    </source>
</evidence>
<dbReference type="Pfam" id="PF03711">
    <property type="entry name" value="OKR_DC_1_C"/>
    <property type="match status" value="1"/>
</dbReference>
<keyword evidence="3" id="KW-0663">Pyridoxal phosphate</keyword>
<evidence type="ECO:0000313" key="7">
    <source>
        <dbReference type="Proteomes" id="UP000218102"/>
    </source>
</evidence>
<keyword evidence="4" id="KW-0456">Lyase</keyword>
<dbReference type="Gene3D" id="3.40.640.10">
    <property type="entry name" value="Type I PLP-dependent aspartate aminotransferase-like (Major domain)"/>
    <property type="match status" value="1"/>
</dbReference>
<dbReference type="Gene3D" id="3.90.100.10">
    <property type="entry name" value="Orn/Lys/Arg decarboxylase, C-terminal domain"/>
    <property type="match status" value="1"/>
</dbReference>
<dbReference type="InterPro" id="IPR000310">
    <property type="entry name" value="Orn/Lys/Arg_deCO2ase_major_dom"/>
</dbReference>
<dbReference type="InterPro" id="IPR015422">
    <property type="entry name" value="PyrdxlP-dep_Trfase_small"/>
</dbReference>
<dbReference type="SUPFAM" id="SSF55904">
    <property type="entry name" value="Ornithine decarboxylase C-terminal domain"/>
    <property type="match status" value="1"/>
</dbReference>
<evidence type="ECO:0000256" key="4">
    <source>
        <dbReference type="ARBA" id="ARBA00023239"/>
    </source>
</evidence>
<gene>
    <name evidence="6" type="ORF">CMV24_15105</name>
</gene>
<dbReference type="InterPro" id="IPR015421">
    <property type="entry name" value="PyrdxlP-dep_Trfase_major"/>
</dbReference>
<evidence type="ECO:0000256" key="1">
    <source>
        <dbReference type="ARBA" id="ARBA00010671"/>
    </source>
</evidence>